<comment type="similarity">
    <text evidence="1">Belongs to the cytochrome P450 family.</text>
</comment>
<dbReference type="EMBL" id="QGNW01000018">
    <property type="protein sequence ID" value="RVX15476.1"/>
    <property type="molecule type" value="Genomic_DNA"/>
</dbReference>
<evidence type="ECO:0000256" key="4">
    <source>
        <dbReference type="ARBA" id="ARBA00023002"/>
    </source>
</evidence>
<dbReference type="GO" id="GO:0005506">
    <property type="term" value="F:iron ion binding"/>
    <property type="evidence" value="ECO:0007669"/>
    <property type="project" value="InterPro"/>
</dbReference>
<organism evidence="7 8">
    <name type="scientific">Vitis vinifera</name>
    <name type="common">Grape</name>
    <dbReference type="NCBI Taxonomy" id="29760"/>
    <lineage>
        <taxon>Eukaryota</taxon>
        <taxon>Viridiplantae</taxon>
        <taxon>Streptophyta</taxon>
        <taxon>Embryophyta</taxon>
        <taxon>Tracheophyta</taxon>
        <taxon>Spermatophyta</taxon>
        <taxon>Magnoliopsida</taxon>
        <taxon>eudicotyledons</taxon>
        <taxon>Gunneridae</taxon>
        <taxon>Pentapetalae</taxon>
        <taxon>rosids</taxon>
        <taxon>Vitales</taxon>
        <taxon>Vitaceae</taxon>
        <taxon>Viteae</taxon>
        <taxon>Vitis</taxon>
    </lineage>
</organism>
<comment type="caution">
    <text evidence="7">The sequence shown here is derived from an EMBL/GenBank/DDBJ whole genome shotgun (WGS) entry which is preliminary data.</text>
</comment>
<dbReference type="InterPro" id="IPR036396">
    <property type="entry name" value="Cyt_P450_sf"/>
</dbReference>
<evidence type="ECO:0000313" key="7">
    <source>
        <dbReference type="EMBL" id="RVX15476.1"/>
    </source>
</evidence>
<protein>
    <submittedName>
        <fullName evidence="7">Geraniol 8-hydroxylase</fullName>
    </submittedName>
</protein>
<keyword evidence="5" id="KW-0408">Iron</keyword>
<proteinExistence type="inferred from homology"/>
<dbReference type="InterPro" id="IPR001128">
    <property type="entry name" value="Cyt_P450"/>
</dbReference>
<dbReference type="Proteomes" id="UP000288805">
    <property type="component" value="Unassembled WGS sequence"/>
</dbReference>
<evidence type="ECO:0000256" key="6">
    <source>
        <dbReference type="ARBA" id="ARBA00023033"/>
    </source>
</evidence>
<keyword evidence="2" id="KW-0349">Heme</keyword>
<dbReference type="SUPFAM" id="SSF48264">
    <property type="entry name" value="Cytochrome P450"/>
    <property type="match status" value="1"/>
</dbReference>
<keyword evidence="6" id="KW-0503">Monooxygenase</keyword>
<evidence type="ECO:0000256" key="1">
    <source>
        <dbReference type="ARBA" id="ARBA00010617"/>
    </source>
</evidence>
<evidence type="ECO:0000256" key="5">
    <source>
        <dbReference type="ARBA" id="ARBA00023004"/>
    </source>
</evidence>
<evidence type="ECO:0000313" key="8">
    <source>
        <dbReference type="Proteomes" id="UP000288805"/>
    </source>
</evidence>
<sequence>MSIMTTLKDYVEQKVQELLANVEQRCQAGGPVDIGREAFRTSLNLLSNAIFSVDLVDPISETAQEFKELVRGVMEEAGKPNLVDYFPVLRQIDPQGIRRGLTIYFGRMIEIFDRMIKRRLRLRKMQGSIASSDVLDILLTSVKITAMRLKEVIWNICYWHSETMLQDLFVAGTDTTSSTLEWAMADVGTPPSENMWHAFCSDT</sequence>
<keyword evidence="4" id="KW-0560">Oxidoreductase</keyword>
<dbReference type="PANTHER" id="PTHR47950">
    <property type="entry name" value="CYTOCHROME P450, FAMILY 76, SUBFAMILY C, POLYPEPTIDE 5-RELATED"/>
    <property type="match status" value="1"/>
</dbReference>
<dbReference type="AlphaFoldDB" id="A0A438K2N3"/>
<dbReference type="PANTHER" id="PTHR47950:SF4">
    <property type="entry name" value="GERANIOL 8-HYDROXYLASE-LIKE"/>
    <property type="match status" value="1"/>
</dbReference>
<keyword evidence="3" id="KW-0479">Metal-binding</keyword>
<name>A0A438K2N3_VITVI</name>
<dbReference type="GO" id="GO:0004497">
    <property type="term" value="F:monooxygenase activity"/>
    <property type="evidence" value="ECO:0007669"/>
    <property type="project" value="UniProtKB-KW"/>
</dbReference>
<dbReference type="GO" id="GO:0020037">
    <property type="term" value="F:heme binding"/>
    <property type="evidence" value="ECO:0007669"/>
    <property type="project" value="InterPro"/>
</dbReference>
<dbReference type="Gene3D" id="1.10.630.10">
    <property type="entry name" value="Cytochrome P450"/>
    <property type="match status" value="1"/>
</dbReference>
<dbReference type="Pfam" id="PF00067">
    <property type="entry name" value="p450"/>
    <property type="match status" value="1"/>
</dbReference>
<evidence type="ECO:0000256" key="3">
    <source>
        <dbReference type="ARBA" id="ARBA00022723"/>
    </source>
</evidence>
<dbReference type="GO" id="GO:0016705">
    <property type="term" value="F:oxidoreductase activity, acting on paired donors, with incorporation or reduction of molecular oxygen"/>
    <property type="evidence" value="ECO:0007669"/>
    <property type="project" value="InterPro"/>
</dbReference>
<accession>A0A438K2N3</accession>
<reference evidence="7 8" key="1">
    <citation type="journal article" date="2018" name="PLoS Genet.">
        <title>Population sequencing reveals clonal diversity and ancestral inbreeding in the grapevine cultivar Chardonnay.</title>
        <authorList>
            <person name="Roach M.J."/>
            <person name="Johnson D.L."/>
            <person name="Bohlmann J."/>
            <person name="van Vuuren H.J."/>
            <person name="Jones S.J."/>
            <person name="Pretorius I.S."/>
            <person name="Schmidt S.A."/>
            <person name="Borneman A.R."/>
        </authorList>
    </citation>
    <scope>NUCLEOTIDE SEQUENCE [LARGE SCALE GENOMIC DNA]</scope>
    <source>
        <strain evidence="8">cv. Chardonnay</strain>
        <tissue evidence="7">Leaf</tissue>
    </source>
</reference>
<evidence type="ECO:0000256" key="2">
    <source>
        <dbReference type="ARBA" id="ARBA00022617"/>
    </source>
</evidence>
<gene>
    <name evidence="7" type="primary">CYP76B10_1</name>
    <name evidence="7" type="ORF">CK203_008934</name>
</gene>